<dbReference type="Pfam" id="PF17678">
    <property type="entry name" value="Glyco_hydro_92N"/>
    <property type="match status" value="1"/>
</dbReference>
<dbReference type="AlphaFoldDB" id="A0A2U2HNJ0"/>
<dbReference type="Gene3D" id="3.30.2080.10">
    <property type="entry name" value="GH92 mannosidase domain"/>
    <property type="match status" value="1"/>
</dbReference>
<dbReference type="GO" id="GO:0000224">
    <property type="term" value="F:peptide-N4-(N-acetyl-beta-glucosaminyl)asparagine amidase activity"/>
    <property type="evidence" value="ECO:0007669"/>
    <property type="project" value="TreeGrafter"/>
</dbReference>
<dbReference type="Gene3D" id="2.70.98.10">
    <property type="match status" value="1"/>
</dbReference>
<dbReference type="InterPro" id="IPR014718">
    <property type="entry name" value="GH-type_carb-bd"/>
</dbReference>
<sequence>MLRPHPLAPPRLSPLLIGLALLAGAALSHAAPAGAVQATAERAPIDWVDPFIGTTGEGNVFPGATLPFGFIQVSPDTGPGSGAGGYKRDRQIDGFSQQHISGMGGPLYGHISLMPATGPVATPWQMVSKAKSGERASPGYYTVHMAPWDVQVELTATQDVALHRHTFHGPGQPRVVLDASHVLYGTDASWNSALPQDGELEIDRERREVSGKMSFIGARDKNRSWTVYFVARFDQPFAASALWQHAKRRGATLDFARGGAGAPAKVQSRVALSYHSVAQARGYLERETPGWDFEAAHAAARRTWAAALGKIKIEGGSASQRTQFYTALYRVHLTPNDWTGEAPARYGQRPYYENILCMWDTFRTVNPLLTLIQPRVQAGIVNTMLDYHRTDGWTGDAHSAWHYEHVQNGSSADVIVADGYAKGLPGVDWKLAYEAVRKNAFVDADPASNRRPNQGRFRLTDYLSLHYLPTDASEKYRDVQGVSRTLEYAHNDFAVLSLARRYGTPGEIAALEARQLWYANQWDAGTGFMRGRLRNGDWFAPFDPLKAETGRQYYEGHAWTWSWYVPHDNKGLIALNGGRAAFTDKLTTAVEHHYEAYNEPGMLQTYLFTHAGRPDRTQHYVRKALSHFSSASDGLPGNDDSGTTSAWLVWSMLGIYPHAGEDYYYVGSPVFRKATIELGNGRRFVLEAPASSDKALHVRRAQLGGKPFDQAWLRHADIMRGAKLRLDMAEQPGAWAQGGALPPSVSPPAR</sequence>
<dbReference type="SUPFAM" id="SSF48208">
    <property type="entry name" value="Six-hairpin glycosidases"/>
    <property type="match status" value="1"/>
</dbReference>
<protein>
    <submittedName>
        <fullName evidence="4">Glycoside hydrolase family 92 protein</fullName>
    </submittedName>
</protein>
<dbReference type="InterPro" id="IPR041371">
    <property type="entry name" value="GH92_N"/>
</dbReference>
<dbReference type="EMBL" id="PXWF02000117">
    <property type="protein sequence ID" value="PWF49070.1"/>
    <property type="molecule type" value="Genomic_DNA"/>
</dbReference>
<dbReference type="GO" id="GO:0005829">
    <property type="term" value="C:cytosol"/>
    <property type="evidence" value="ECO:0007669"/>
    <property type="project" value="TreeGrafter"/>
</dbReference>
<dbReference type="Gene3D" id="1.20.1610.10">
    <property type="entry name" value="alpha-1,2-mannosidases domains"/>
    <property type="match status" value="1"/>
</dbReference>
<evidence type="ECO:0000259" key="3">
    <source>
        <dbReference type="Pfam" id="PF17678"/>
    </source>
</evidence>
<dbReference type="InterPro" id="IPR005887">
    <property type="entry name" value="GH92_a_mannosidase_put"/>
</dbReference>
<dbReference type="InterPro" id="IPR008928">
    <property type="entry name" value="6-hairpin_glycosidase_sf"/>
</dbReference>
<evidence type="ECO:0000313" key="4">
    <source>
        <dbReference type="EMBL" id="PWF49070.1"/>
    </source>
</evidence>
<dbReference type="GO" id="GO:0006516">
    <property type="term" value="P:glycoprotein catabolic process"/>
    <property type="evidence" value="ECO:0007669"/>
    <property type="project" value="TreeGrafter"/>
</dbReference>
<dbReference type="FunFam" id="3.30.2080.10:FF:000001">
    <property type="entry name" value="Alpha-1,2-mannosidase subfamily"/>
    <property type="match status" value="1"/>
</dbReference>
<gene>
    <name evidence="4" type="ORF">C7C56_008520</name>
</gene>
<dbReference type="Gene3D" id="1.20.1050.60">
    <property type="entry name" value="alpha-1,2-mannosidase"/>
    <property type="match status" value="1"/>
</dbReference>
<feature type="signal peptide" evidence="1">
    <location>
        <begin position="1"/>
        <end position="30"/>
    </location>
</feature>
<reference evidence="4 5" key="1">
    <citation type="submission" date="2018-04" db="EMBL/GenBank/DDBJ databases">
        <title>Massilia violaceinigra sp. nov., a novel purple-pigmented bacterium isolated from Tianshan glacier, Xinjiang, China.</title>
        <authorList>
            <person name="Wang H."/>
        </authorList>
    </citation>
    <scope>NUCLEOTIDE SEQUENCE [LARGE SCALE GENOMIC DNA]</scope>
    <source>
        <strain evidence="4 5">B448-2</strain>
    </source>
</reference>
<dbReference type="OrthoDB" id="9804511at2"/>
<proteinExistence type="predicted"/>
<comment type="caution">
    <text evidence="4">The sequence shown here is derived from an EMBL/GenBank/DDBJ whole genome shotgun (WGS) entry which is preliminary data.</text>
</comment>
<dbReference type="GO" id="GO:0030246">
    <property type="term" value="F:carbohydrate binding"/>
    <property type="evidence" value="ECO:0007669"/>
    <property type="project" value="InterPro"/>
</dbReference>
<evidence type="ECO:0000256" key="1">
    <source>
        <dbReference type="SAM" id="SignalP"/>
    </source>
</evidence>
<dbReference type="PANTHER" id="PTHR12143:SF43">
    <property type="entry name" value="PUTATIVE-RELATED"/>
    <property type="match status" value="1"/>
</dbReference>
<evidence type="ECO:0000259" key="2">
    <source>
        <dbReference type="Pfam" id="PF07971"/>
    </source>
</evidence>
<dbReference type="Pfam" id="PF07971">
    <property type="entry name" value="Glyco_hydro_92"/>
    <property type="match status" value="1"/>
</dbReference>
<name>A0A2U2HNJ0_9BURK</name>
<dbReference type="Proteomes" id="UP000241421">
    <property type="component" value="Unassembled WGS sequence"/>
</dbReference>
<dbReference type="PANTHER" id="PTHR12143">
    <property type="entry name" value="PEPTIDE N-GLYCANASE PNGASE -RELATED"/>
    <property type="match status" value="1"/>
</dbReference>
<accession>A0A2U2HNJ0</accession>
<organism evidence="4 5">
    <name type="scientific">Massilia glaciei</name>
    <dbReference type="NCBI Taxonomy" id="1524097"/>
    <lineage>
        <taxon>Bacteria</taxon>
        <taxon>Pseudomonadati</taxon>
        <taxon>Pseudomonadota</taxon>
        <taxon>Betaproteobacteria</taxon>
        <taxon>Burkholderiales</taxon>
        <taxon>Oxalobacteraceae</taxon>
        <taxon>Telluria group</taxon>
        <taxon>Massilia</taxon>
    </lineage>
</organism>
<keyword evidence="4" id="KW-0378">Hydrolase</keyword>
<dbReference type="InterPro" id="IPR012939">
    <property type="entry name" value="Glyco_hydro_92"/>
</dbReference>
<dbReference type="NCBIfam" id="TIGR01180">
    <property type="entry name" value="aman2_put"/>
    <property type="match status" value="1"/>
</dbReference>
<feature type="chain" id="PRO_5015601570" evidence="1">
    <location>
        <begin position="31"/>
        <end position="750"/>
    </location>
</feature>
<dbReference type="InterPro" id="IPR050883">
    <property type="entry name" value="PNGase"/>
</dbReference>
<feature type="domain" description="Glycosyl hydrolase family 92" evidence="2">
    <location>
        <begin position="279"/>
        <end position="729"/>
    </location>
</feature>
<dbReference type="GO" id="GO:0005975">
    <property type="term" value="P:carbohydrate metabolic process"/>
    <property type="evidence" value="ECO:0007669"/>
    <property type="project" value="InterPro"/>
</dbReference>
<feature type="domain" description="Glycosyl hydrolase family 92 N-terminal" evidence="3">
    <location>
        <begin position="47"/>
        <end position="273"/>
    </location>
</feature>
<keyword evidence="5" id="KW-1185">Reference proteome</keyword>
<keyword evidence="1" id="KW-0732">Signal</keyword>
<evidence type="ECO:0000313" key="5">
    <source>
        <dbReference type="Proteomes" id="UP000241421"/>
    </source>
</evidence>